<evidence type="ECO:0000256" key="1">
    <source>
        <dbReference type="ARBA" id="ARBA00022679"/>
    </source>
</evidence>
<evidence type="ECO:0000256" key="2">
    <source>
        <dbReference type="ARBA" id="ARBA00022741"/>
    </source>
</evidence>
<dbReference type="InterPro" id="IPR025669">
    <property type="entry name" value="AAA_dom"/>
</dbReference>
<proteinExistence type="predicted"/>
<dbReference type="PATRIC" id="fig|745776.4.peg.3290"/>
<dbReference type="GO" id="GO:0004713">
    <property type="term" value="F:protein tyrosine kinase activity"/>
    <property type="evidence" value="ECO:0007669"/>
    <property type="project" value="UniProtKB-KW"/>
</dbReference>
<dbReference type="InterPro" id="IPR050445">
    <property type="entry name" value="Bact_polysacc_biosynth/exp"/>
</dbReference>
<dbReference type="Pfam" id="PF13614">
    <property type="entry name" value="AAA_31"/>
    <property type="match status" value="1"/>
</dbReference>
<dbReference type="CDD" id="cd05387">
    <property type="entry name" value="BY-kinase"/>
    <property type="match status" value="1"/>
</dbReference>
<organism evidence="8 9">
    <name type="scientific">Deinococcus gobiensis (strain DSM 21396 / JCM 16679 / CGMCC 1.7299 / I-0)</name>
    <dbReference type="NCBI Taxonomy" id="745776"/>
    <lineage>
        <taxon>Bacteria</taxon>
        <taxon>Thermotogati</taxon>
        <taxon>Deinococcota</taxon>
        <taxon>Deinococci</taxon>
        <taxon>Deinococcales</taxon>
        <taxon>Deinococcaceae</taxon>
        <taxon>Deinococcus</taxon>
    </lineage>
</organism>
<dbReference type="InterPro" id="IPR027417">
    <property type="entry name" value="P-loop_NTPase"/>
</dbReference>
<dbReference type="KEGG" id="dgo:DGo_PA0257"/>
<evidence type="ECO:0000256" key="6">
    <source>
        <dbReference type="SAM" id="MobiDB-lite"/>
    </source>
</evidence>
<keyword evidence="9" id="KW-1185">Reference proteome</keyword>
<dbReference type="EMBL" id="CP002192">
    <property type="protein sequence ID" value="AFD27143.1"/>
    <property type="molecule type" value="Genomic_DNA"/>
</dbReference>
<keyword evidence="5 8" id="KW-0829">Tyrosine-protein kinase</keyword>
<keyword evidence="3 8" id="KW-0418">Kinase</keyword>
<dbReference type="HOGENOM" id="CLU_037750_0_0_0"/>
<feature type="region of interest" description="Disordered" evidence="6">
    <location>
        <begin position="1"/>
        <end position="31"/>
    </location>
</feature>
<dbReference type="OrthoDB" id="9794577at2"/>
<gene>
    <name evidence="8" type="ordered locus">DGo_PA0257</name>
</gene>
<dbReference type="Gene3D" id="3.40.50.300">
    <property type="entry name" value="P-loop containing nucleotide triphosphate hydrolases"/>
    <property type="match status" value="1"/>
</dbReference>
<dbReference type="InterPro" id="IPR005702">
    <property type="entry name" value="Wzc-like_C"/>
</dbReference>
<evidence type="ECO:0000256" key="4">
    <source>
        <dbReference type="ARBA" id="ARBA00022840"/>
    </source>
</evidence>
<sequence length="562" mass="60170">MTAFPTDDIQNVPRQRGPQPPAPGNGGDDNEIELGALWQGVRRRLPWILLTAALAGGVVYVWSRSQPSVYVASSSLVTSGNVNVGGNSLITAAPLPPGALQEALQGPVVLGSIIKQVQNTPQFSASQRAALSTDLQKELQRQSLSTIELQTRLDSQGNGVYTVSARGPTPQAAAALTDIAADALLSWDRGRALSVIQRAQASLRAQAASINTQLAAGDLTDVERQTLITARAGVQRSLAEAGIQVVGLAGYLQRVAPAVAPLDRVSPRPTRNAILAGLLTLLLGSGLAVLRVIMDRSVRSEEDLLNFGLPTLGTIPRLRKRDIVLSGIVRAARQAGLYEAIGFLRVNLLSQLPRKTSLCVLVTSTSPGEGKSSLTATLADSFAASGQRVLIIDADLRRGTQQEVWDKFEREHHWTQLAGQEGGARSFQDALRQPGNVQVMEVEPQVHVLPSGPGLHDSLPLLNQSDLGSILPQWSQGYDLVLIDSPPLLSLADSLVLGRHTDGVLIVTEEGKTSLQTVRQLLRRARQGGLPILGFVLNKVTVSSRNSQNYGYSYTPRRTDNR</sequence>
<name>H8H091_DEIGI</name>
<protein>
    <submittedName>
        <fullName evidence="8">Protein-tyrosine kinase</fullName>
    </submittedName>
</protein>
<keyword evidence="2" id="KW-0547">Nucleotide-binding</keyword>
<feature type="domain" description="AAA" evidence="7">
    <location>
        <begin position="368"/>
        <end position="524"/>
    </location>
</feature>
<evidence type="ECO:0000256" key="3">
    <source>
        <dbReference type="ARBA" id="ARBA00022777"/>
    </source>
</evidence>
<keyword evidence="4" id="KW-0067">ATP-binding</keyword>
<keyword evidence="1" id="KW-0808">Transferase</keyword>
<evidence type="ECO:0000313" key="8">
    <source>
        <dbReference type="EMBL" id="AFD27143.1"/>
    </source>
</evidence>
<dbReference type="Proteomes" id="UP000007575">
    <property type="component" value="Plasmid P1"/>
</dbReference>
<evidence type="ECO:0000256" key="5">
    <source>
        <dbReference type="ARBA" id="ARBA00023137"/>
    </source>
</evidence>
<dbReference type="PANTHER" id="PTHR32309:SF31">
    <property type="entry name" value="CAPSULAR EXOPOLYSACCHARIDE FAMILY"/>
    <property type="match status" value="1"/>
</dbReference>
<evidence type="ECO:0000313" key="9">
    <source>
        <dbReference type="Proteomes" id="UP000007575"/>
    </source>
</evidence>
<evidence type="ECO:0000259" key="7">
    <source>
        <dbReference type="Pfam" id="PF13614"/>
    </source>
</evidence>
<geneLocation type="plasmid" evidence="8 9">
    <name>P1</name>
</geneLocation>
<keyword evidence="8" id="KW-0614">Plasmid</keyword>
<dbReference type="RefSeq" id="WP_014695661.1">
    <property type="nucleotide sequence ID" value="NC_017805.1"/>
</dbReference>
<dbReference type="PANTHER" id="PTHR32309">
    <property type="entry name" value="TYROSINE-PROTEIN KINASE"/>
    <property type="match status" value="1"/>
</dbReference>
<dbReference type="SUPFAM" id="SSF52540">
    <property type="entry name" value="P-loop containing nucleoside triphosphate hydrolases"/>
    <property type="match status" value="1"/>
</dbReference>
<accession>H8H091</accession>
<reference evidence="8 9" key="1">
    <citation type="journal article" date="2012" name="PLoS ONE">
        <title>Genome sequence and transcriptome analysis of the radioresistant bacterium Deinococcus gobiensis: insights into the extreme environmental adaptations.</title>
        <authorList>
            <person name="Yuan M."/>
            <person name="Chen M."/>
            <person name="Zhang W."/>
            <person name="Lu W."/>
            <person name="Wang J."/>
            <person name="Yang M."/>
            <person name="Zhao P."/>
            <person name="Tang R."/>
            <person name="Li X."/>
            <person name="Hao Y."/>
            <person name="Zhou Z."/>
            <person name="Zhan Y."/>
            <person name="Yu H."/>
            <person name="Teng C."/>
            <person name="Yan Y."/>
            <person name="Ping S."/>
            <person name="Wang Y."/>
            <person name="Lin M."/>
        </authorList>
    </citation>
    <scope>NUCLEOTIDE SEQUENCE [LARGE SCALE GENOMIC DNA]</scope>
    <source>
        <strain evidence="9">DSM 21396 / JCM 16679 / CGMCC 1.7299 / I-0</strain>
        <plasmid evidence="8">P1</plasmid>
    </source>
</reference>
<dbReference type="AlphaFoldDB" id="H8H091"/>